<evidence type="ECO:0000256" key="1">
    <source>
        <dbReference type="SAM" id="Coils"/>
    </source>
</evidence>
<dbReference type="AlphaFoldDB" id="I0EPX5"/>
<feature type="coiled-coil region" evidence="1">
    <location>
        <begin position="447"/>
        <end position="474"/>
    </location>
</feature>
<reference evidence="4" key="1">
    <citation type="submission" date="2012-04" db="EMBL/GenBank/DDBJ databases">
        <title>Complete genome sequence of Helicobacter cetorum strain MIT 00-7128.</title>
        <authorList>
            <person name="Kersulyte D."/>
            <person name="Berg D.E."/>
        </authorList>
    </citation>
    <scope>NUCLEOTIDE SEQUENCE [LARGE SCALE GENOMIC DNA]</scope>
    <source>
        <strain evidence="4">MIT 00-7128</strain>
    </source>
</reference>
<dbReference type="InterPro" id="IPR041685">
    <property type="entry name" value="AAA_GajA/Old/RecF-like"/>
</dbReference>
<evidence type="ECO:0000313" key="4">
    <source>
        <dbReference type="Proteomes" id="UP000005010"/>
    </source>
</evidence>
<dbReference type="Pfam" id="PF13175">
    <property type="entry name" value="AAA_15"/>
    <property type="match status" value="1"/>
</dbReference>
<gene>
    <name evidence="3" type="ordered locus">HCW_08695</name>
</gene>
<name>I0EPX5_HELC0</name>
<dbReference type="InterPro" id="IPR051396">
    <property type="entry name" value="Bact_Antivir_Def_Nuclease"/>
</dbReference>
<feature type="domain" description="Endonuclease GajA/Old nuclease/RecF-like AAA" evidence="2">
    <location>
        <begin position="43"/>
        <end position="598"/>
    </location>
</feature>
<dbReference type="Gene3D" id="3.40.50.300">
    <property type="entry name" value="P-loop containing nucleotide triphosphate hydrolases"/>
    <property type="match status" value="1"/>
</dbReference>
<dbReference type="InterPro" id="IPR027417">
    <property type="entry name" value="P-loop_NTPase"/>
</dbReference>
<dbReference type="SUPFAM" id="SSF52540">
    <property type="entry name" value="P-loop containing nucleoside triphosphate hydrolases"/>
    <property type="match status" value="1"/>
</dbReference>
<evidence type="ECO:0000259" key="2">
    <source>
        <dbReference type="Pfam" id="PF13175"/>
    </source>
</evidence>
<dbReference type="PANTHER" id="PTHR43581">
    <property type="entry name" value="ATP/GTP PHOSPHATASE"/>
    <property type="match status" value="1"/>
</dbReference>
<proteinExistence type="predicted"/>
<dbReference type="eggNOG" id="COG1195">
    <property type="taxonomic scope" value="Bacteria"/>
</dbReference>
<dbReference type="Proteomes" id="UP000005010">
    <property type="component" value="Chromosome"/>
</dbReference>
<evidence type="ECO:0000313" key="3">
    <source>
        <dbReference type="EMBL" id="AFI04994.1"/>
    </source>
</evidence>
<dbReference type="PANTHER" id="PTHR43581:SF2">
    <property type="entry name" value="EXCINUCLEASE ATPASE SUBUNIT"/>
    <property type="match status" value="1"/>
</dbReference>
<dbReference type="EMBL" id="CP003479">
    <property type="protein sequence ID" value="AFI04994.1"/>
    <property type="molecule type" value="Genomic_DNA"/>
</dbReference>
<dbReference type="RefSeq" id="WP_014661854.1">
    <property type="nucleotide sequence ID" value="NC_017737.1"/>
</dbReference>
<dbReference type="KEGG" id="hce:HCW_08695"/>
<accession>I0EPX5</accession>
<keyword evidence="1" id="KW-0175">Coiled coil</keyword>
<dbReference type="HOGENOM" id="CLU_008959_0_0_7"/>
<dbReference type="eggNOG" id="COG3593">
    <property type="taxonomic scope" value="Bacteria"/>
</dbReference>
<protein>
    <recommendedName>
        <fullName evidence="2">Endonuclease GajA/Old nuclease/RecF-like AAA domain-containing protein</fullName>
    </recommendedName>
</protein>
<organism evidence="3 4">
    <name type="scientific">Helicobacter cetorum (strain ATCC BAA-429 / MIT 00-7128)</name>
    <dbReference type="NCBI Taxonomy" id="182217"/>
    <lineage>
        <taxon>Bacteria</taxon>
        <taxon>Pseudomonadati</taxon>
        <taxon>Campylobacterota</taxon>
        <taxon>Epsilonproteobacteria</taxon>
        <taxon>Campylobacterales</taxon>
        <taxon>Helicobacteraceae</taxon>
        <taxon>Helicobacter</taxon>
    </lineage>
</organism>
<dbReference type="PATRIC" id="fig|182217.3.peg.1843"/>
<sequence length="841" mass="99261">MKLHKRVLRLHHFRNLGKDLPTELLLNADFANTDFDGIKHGGLVILVGENNVGKSNVLEGLKAFNDETNFLCAIEDYEKQAKERATLSLISTIENNQQLETLSWVELKENKSNKQAFEMSFYPFENHMKMLTAQCTRSDDNASYSRISWFDNHFIQSIREALETLLPCADDSLSHSKYCKELESSWNNFSNQYTKALRLNEIRLGKYITPIERKKDKRKAKAAYENLKKALLSHICLTFKEYSLSKLIECFDETKVCETLEKMRKKSEEQINKIAILQQQFYASSPKNLKANPTQKAILANHLPQIINCENPFELKDENLRLDIRKETLRNGIWETMCFEWYKTAPIFTNTIINMKNNNNFSNYDFKIDKEERKLQIDGDWPFFIELKNEITENAMDILRKSNSSCILEKSKGKTQGLEYVLQMSSKIDEKYNATFTFYDLEDNFLFDKKTNLLDELEKELKRMGEKISKEFNESYCINPNDEHRYIFEFRLKKQHFLHIRIKRDNEYLELVKQSTGFQWFFNLFFNFLYPYRYHKKGINRELGKNSSYRNYNSIVVMDEPATHLSVPARQEFIERLRRYSKKWGITFVLATHDPFLVDTDHLDEIRIVERQANGSVIYNEFNYSLNNASNDSDALDKIKRSLGVEQHIFHNPRKHRIIFVEGITDYCYLSAFKLYFNERYPQYKDNPIPFTFLPISGLKNNAKNMETTIDKLCELDNNPIVLIDDDRKDEEDDKPSEQFKKTNEKMGSPIKILQLSQCDENFKQIEDLFSDEDQQKYSLKDKDMALAIAFKNELYIVSHKLNNKHYQYPLNNQDVVSKQAEINFLYLFEWIACNLSSVKN</sequence>
<dbReference type="STRING" id="182217.HCW_08695"/>
<keyword evidence="4" id="KW-1185">Reference proteome</keyword>